<evidence type="ECO:0000256" key="2">
    <source>
        <dbReference type="ARBA" id="ARBA00022692"/>
    </source>
</evidence>
<name>A0AAD8KAG5_TARER</name>
<keyword evidence="2 8" id="KW-0812">Transmembrane</keyword>
<dbReference type="PANTHER" id="PTHR10366">
    <property type="entry name" value="NAD DEPENDENT EPIMERASE/DEHYDRATASE"/>
    <property type="match status" value="1"/>
</dbReference>
<dbReference type="GO" id="GO:0016616">
    <property type="term" value="F:oxidoreductase activity, acting on the CH-OH group of donors, NAD or NADP as acceptor"/>
    <property type="evidence" value="ECO:0007669"/>
    <property type="project" value="InterPro"/>
</dbReference>
<dbReference type="GO" id="GO:0006694">
    <property type="term" value="P:steroid biosynthetic process"/>
    <property type="evidence" value="ECO:0007669"/>
    <property type="project" value="InterPro"/>
</dbReference>
<sequence>MATVDDQSKTCIVLGGTTFVGRCLVARLLKLGNWIVRLADSDQSLQLDPDHADDVFLNRAISTGRASYFHVDVCNKKSIINAIEGSSVVFYVDDDSSCNHDFFSGYTTTVLGVKNVISACQECKVKRLIYNSTADVVLDNSHDIQNGNETLLYATKFKNVYSELKAQAEATVLLANDMDGLLTCALRPSNVFGPGDKKILPSLVDVASSSWAKFIIGSDGNMCDYTYVENVAHALICADAALVSRMVSVSGKVFFITNLEPVGSWEFSLRMLEGLGYYRPMVKLPAVVLRLIVSLIKWMHSKTSSRNNSNSSVHNVVQLMSHTTTYDCSAAQHHIEYSPVVSLDEGISSTIESFSHLAKDSASVTLDELYEQSKMEQLLGGGEVAEILLWRDERKSFFCFCGVVSLFYWFFLCERTIVASTAQLLLLITFFLYGSSLLSTEMSSYLHFEVSETAMRNSVRNTINIWNGVSHVVRSLAKGRNWSLFTKVVVSLYFFKLFFVNSFPISLGIALAFSFIVFFVYEQYEEEIEGLIGILYELVRQYVVFETSLLLPNTSTQSSMSKDMR</sequence>
<dbReference type="Proteomes" id="UP001229421">
    <property type="component" value="Unassembled WGS sequence"/>
</dbReference>
<accession>A0AAD8KAG5</accession>
<evidence type="ECO:0000256" key="7">
    <source>
        <dbReference type="ARBA" id="ARBA00023136"/>
    </source>
</evidence>
<feature type="domain" description="Reticulon" evidence="9">
    <location>
        <begin position="384"/>
        <end position="543"/>
    </location>
</feature>
<keyword evidence="4" id="KW-0521">NADP</keyword>
<keyword evidence="5 8" id="KW-1133">Transmembrane helix</keyword>
<feature type="transmembrane region" description="Helical" evidence="8">
    <location>
        <begin position="505"/>
        <end position="521"/>
    </location>
</feature>
<keyword evidence="11" id="KW-1185">Reference proteome</keyword>
<dbReference type="InterPro" id="IPR003388">
    <property type="entry name" value="Reticulon"/>
</dbReference>
<keyword evidence="3 8" id="KW-0256">Endoplasmic reticulum</keyword>
<evidence type="ECO:0000256" key="3">
    <source>
        <dbReference type="ARBA" id="ARBA00022824"/>
    </source>
</evidence>
<comment type="subcellular location">
    <subcellularLocation>
        <location evidence="1 8">Endoplasmic reticulum membrane</location>
        <topology evidence="1 8">Multi-pass membrane protein</topology>
    </subcellularLocation>
</comment>
<dbReference type="Pfam" id="PF01073">
    <property type="entry name" value="3Beta_HSD"/>
    <property type="match status" value="1"/>
</dbReference>
<dbReference type="InterPro" id="IPR050425">
    <property type="entry name" value="NAD(P)_dehydrat-like"/>
</dbReference>
<comment type="caution">
    <text evidence="10">The sequence shown here is derived from an EMBL/GenBank/DDBJ whole genome shotgun (WGS) entry which is preliminary data.</text>
</comment>
<evidence type="ECO:0000259" key="9">
    <source>
        <dbReference type="PROSITE" id="PS50845"/>
    </source>
</evidence>
<protein>
    <recommendedName>
        <fullName evidence="8">Reticulon-like protein</fullName>
    </recommendedName>
</protein>
<feature type="transmembrane region" description="Helical" evidence="8">
    <location>
        <begin position="417"/>
        <end position="438"/>
    </location>
</feature>
<proteinExistence type="predicted"/>
<gene>
    <name evidence="10" type="ORF">QVD17_28132</name>
</gene>
<evidence type="ECO:0000256" key="6">
    <source>
        <dbReference type="ARBA" id="ARBA00023002"/>
    </source>
</evidence>
<evidence type="ECO:0000256" key="8">
    <source>
        <dbReference type="RuleBase" id="RU363132"/>
    </source>
</evidence>
<dbReference type="PANTHER" id="PTHR10366:SF639">
    <property type="entry name" value="3BETA-HYDROXYSTEROID-DEHYDROGENASE_DECARBOXYLASE ISOFORM 3"/>
    <property type="match status" value="1"/>
</dbReference>
<evidence type="ECO:0000313" key="10">
    <source>
        <dbReference type="EMBL" id="KAK1418978.1"/>
    </source>
</evidence>
<dbReference type="AlphaFoldDB" id="A0AAD8KAG5"/>
<keyword evidence="7 8" id="KW-0472">Membrane</keyword>
<dbReference type="InterPro" id="IPR002225">
    <property type="entry name" value="3Beta_OHSteriod_DH/Estase"/>
</dbReference>
<dbReference type="GO" id="GO:0005789">
    <property type="term" value="C:endoplasmic reticulum membrane"/>
    <property type="evidence" value="ECO:0007669"/>
    <property type="project" value="UniProtKB-SubCell"/>
</dbReference>
<evidence type="ECO:0000256" key="4">
    <source>
        <dbReference type="ARBA" id="ARBA00022857"/>
    </source>
</evidence>
<evidence type="ECO:0000313" key="11">
    <source>
        <dbReference type="Proteomes" id="UP001229421"/>
    </source>
</evidence>
<evidence type="ECO:0000256" key="1">
    <source>
        <dbReference type="ARBA" id="ARBA00004477"/>
    </source>
</evidence>
<dbReference type="EMBL" id="JAUHHV010000007">
    <property type="protein sequence ID" value="KAK1418978.1"/>
    <property type="molecule type" value="Genomic_DNA"/>
</dbReference>
<dbReference type="SUPFAM" id="SSF51735">
    <property type="entry name" value="NAD(P)-binding Rossmann-fold domains"/>
    <property type="match status" value="1"/>
</dbReference>
<dbReference type="Gene3D" id="3.40.50.720">
    <property type="entry name" value="NAD(P)-binding Rossmann-like Domain"/>
    <property type="match status" value="1"/>
</dbReference>
<evidence type="ECO:0000256" key="5">
    <source>
        <dbReference type="ARBA" id="ARBA00022989"/>
    </source>
</evidence>
<reference evidence="10" key="1">
    <citation type="journal article" date="2023" name="bioRxiv">
        <title>Improved chromosome-level genome assembly for marigold (Tagetes erecta).</title>
        <authorList>
            <person name="Jiang F."/>
            <person name="Yuan L."/>
            <person name="Wang S."/>
            <person name="Wang H."/>
            <person name="Xu D."/>
            <person name="Wang A."/>
            <person name="Fan W."/>
        </authorList>
    </citation>
    <scope>NUCLEOTIDE SEQUENCE</scope>
    <source>
        <strain evidence="10">WSJ</strain>
        <tissue evidence="10">Leaf</tissue>
    </source>
</reference>
<dbReference type="InterPro" id="IPR036291">
    <property type="entry name" value="NAD(P)-bd_dom_sf"/>
</dbReference>
<dbReference type="Pfam" id="PF02453">
    <property type="entry name" value="Reticulon"/>
    <property type="match status" value="1"/>
</dbReference>
<organism evidence="10 11">
    <name type="scientific">Tagetes erecta</name>
    <name type="common">African marigold</name>
    <dbReference type="NCBI Taxonomy" id="13708"/>
    <lineage>
        <taxon>Eukaryota</taxon>
        <taxon>Viridiplantae</taxon>
        <taxon>Streptophyta</taxon>
        <taxon>Embryophyta</taxon>
        <taxon>Tracheophyta</taxon>
        <taxon>Spermatophyta</taxon>
        <taxon>Magnoliopsida</taxon>
        <taxon>eudicotyledons</taxon>
        <taxon>Gunneridae</taxon>
        <taxon>Pentapetalae</taxon>
        <taxon>asterids</taxon>
        <taxon>campanulids</taxon>
        <taxon>Asterales</taxon>
        <taxon>Asteraceae</taxon>
        <taxon>Asteroideae</taxon>
        <taxon>Heliantheae alliance</taxon>
        <taxon>Tageteae</taxon>
        <taxon>Tagetes</taxon>
    </lineage>
</organism>
<keyword evidence="6" id="KW-0560">Oxidoreductase</keyword>
<dbReference type="PROSITE" id="PS50845">
    <property type="entry name" value="RETICULON"/>
    <property type="match status" value="1"/>
</dbReference>